<dbReference type="GO" id="GO:0046914">
    <property type="term" value="F:transition metal ion binding"/>
    <property type="evidence" value="ECO:0007669"/>
    <property type="project" value="InterPro"/>
</dbReference>
<dbReference type="PANTHER" id="PTHR11639:SF119">
    <property type="entry name" value="PROTEIN S100"/>
    <property type="match status" value="1"/>
</dbReference>
<comment type="caution">
    <text evidence="6">The sequence shown here is derived from an EMBL/GenBank/DDBJ whole genome shotgun (WGS) entry which is preliminary data.</text>
</comment>
<dbReference type="SUPFAM" id="SSF47473">
    <property type="entry name" value="EF-hand"/>
    <property type="match status" value="2"/>
</dbReference>
<feature type="domain" description="EF-hand" evidence="5">
    <location>
        <begin position="92"/>
        <end position="127"/>
    </location>
</feature>
<dbReference type="GO" id="GO:0005737">
    <property type="term" value="C:cytoplasm"/>
    <property type="evidence" value="ECO:0007669"/>
    <property type="project" value="TreeGrafter"/>
</dbReference>
<dbReference type="InterPro" id="IPR013787">
    <property type="entry name" value="S100_Ca-bd_sub"/>
</dbReference>
<dbReference type="SMART" id="SM00054">
    <property type="entry name" value="EFh"/>
    <property type="match status" value="2"/>
</dbReference>
<feature type="domain" description="EF-hand" evidence="5">
    <location>
        <begin position="233"/>
        <end position="268"/>
    </location>
</feature>
<evidence type="ECO:0000256" key="1">
    <source>
        <dbReference type="ARBA" id="ARBA00007323"/>
    </source>
</evidence>
<accession>A0A8X8BLN0</accession>
<dbReference type="SMART" id="SM01394">
    <property type="entry name" value="S_100"/>
    <property type="match status" value="3"/>
</dbReference>
<sequence length="278" mass="31207">MIPFPAQKKNFKNDAWSIKVQKDNRTLQSSSQAYLHTYTMAGQSDLQTAILSILNVFNKYAKQEGSKDKLSQSELKKLIEAELSTGPLSKKVDSSKVDELFKEMDKNNDGQVNLCEFCKFVSILTVGYHKIRPFIMTQLETVLKEFISLFRRYAKMEGDATKLNRSELHTLLQDELSGPLGITPSTMSLVQGMACVTKAFHKYAGKEGNKNTLSKGELIDLLNEEFGPAIGKGKADEIDKIMKSLDQDKDGEVDFSEYLTLVCAMTMACNDYFVAHCH</sequence>
<keyword evidence="2" id="KW-0479">Metal-binding</keyword>
<evidence type="ECO:0000256" key="3">
    <source>
        <dbReference type="ARBA" id="ARBA00022737"/>
    </source>
</evidence>
<evidence type="ECO:0000256" key="4">
    <source>
        <dbReference type="ARBA" id="ARBA00022837"/>
    </source>
</evidence>
<feature type="non-terminal residue" evidence="6">
    <location>
        <position position="278"/>
    </location>
</feature>
<dbReference type="InterPro" id="IPR034325">
    <property type="entry name" value="S-100_dom"/>
</dbReference>
<proteinExistence type="inferred from homology"/>
<evidence type="ECO:0000256" key="2">
    <source>
        <dbReference type="ARBA" id="ARBA00022723"/>
    </source>
</evidence>
<feature type="non-terminal residue" evidence="6">
    <location>
        <position position="1"/>
    </location>
</feature>
<protein>
    <submittedName>
        <fullName evidence="6">S10I protein</fullName>
    </submittedName>
</protein>
<evidence type="ECO:0000313" key="6">
    <source>
        <dbReference type="EMBL" id="KAG2462583.1"/>
    </source>
</evidence>
<dbReference type="GO" id="GO:0005509">
    <property type="term" value="F:calcium ion binding"/>
    <property type="evidence" value="ECO:0007669"/>
    <property type="project" value="InterPro"/>
</dbReference>
<name>A0A8X8BLN0_POLSE</name>
<reference evidence="6 7" key="1">
    <citation type="journal article" date="2021" name="Cell">
        <title>Tracing the genetic footprints of vertebrate landing in non-teleost ray-finned fishes.</title>
        <authorList>
            <person name="Bi X."/>
            <person name="Wang K."/>
            <person name="Yang L."/>
            <person name="Pan H."/>
            <person name="Jiang H."/>
            <person name="Wei Q."/>
            <person name="Fang M."/>
            <person name="Yu H."/>
            <person name="Zhu C."/>
            <person name="Cai Y."/>
            <person name="He Y."/>
            <person name="Gan X."/>
            <person name="Zeng H."/>
            <person name="Yu D."/>
            <person name="Zhu Y."/>
            <person name="Jiang H."/>
            <person name="Qiu Q."/>
            <person name="Yang H."/>
            <person name="Zhang Y.E."/>
            <person name="Wang W."/>
            <person name="Zhu M."/>
            <person name="He S."/>
            <person name="Zhang G."/>
        </authorList>
    </citation>
    <scope>NUCLEOTIDE SEQUENCE [LARGE SCALE GENOMIC DNA]</scope>
    <source>
        <strain evidence="6">Bchr_013</strain>
    </source>
</reference>
<dbReference type="Pfam" id="PF00036">
    <property type="entry name" value="EF-hand_1"/>
    <property type="match status" value="1"/>
</dbReference>
<organism evidence="6 7">
    <name type="scientific">Polypterus senegalus</name>
    <name type="common">Senegal bichir</name>
    <dbReference type="NCBI Taxonomy" id="55291"/>
    <lineage>
        <taxon>Eukaryota</taxon>
        <taxon>Metazoa</taxon>
        <taxon>Chordata</taxon>
        <taxon>Craniata</taxon>
        <taxon>Vertebrata</taxon>
        <taxon>Euteleostomi</taxon>
        <taxon>Actinopterygii</taxon>
        <taxon>Polypteriformes</taxon>
        <taxon>Polypteridae</taxon>
        <taxon>Polypterus</taxon>
    </lineage>
</organism>
<dbReference type="PANTHER" id="PTHR11639">
    <property type="entry name" value="S100 CALCIUM-BINDING PROTEIN"/>
    <property type="match status" value="1"/>
</dbReference>
<keyword evidence="7" id="KW-1185">Reference proteome</keyword>
<gene>
    <name evidence="6" type="primary">S10i_0</name>
    <name evidence="6" type="ORF">GTO96_0000492</name>
</gene>
<dbReference type="CDD" id="cd00213">
    <property type="entry name" value="S-100"/>
    <property type="match status" value="2"/>
</dbReference>
<dbReference type="EMBL" id="JAATIS010004040">
    <property type="protein sequence ID" value="KAG2462583.1"/>
    <property type="molecule type" value="Genomic_DNA"/>
</dbReference>
<comment type="similarity">
    <text evidence="1">Belongs to the S-100 family.</text>
</comment>
<dbReference type="PROSITE" id="PS00018">
    <property type="entry name" value="EF_HAND_1"/>
    <property type="match status" value="2"/>
</dbReference>
<dbReference type="Pfam" id="PF01023">
    <property type="entry name" value="S_100"/>
    <property type="match status" value="3"/>
</dbReference>
<dbReference type="InterPro" id="IPR001751">
    <property type="entry name" value="S100/CaBP7/8-like_CS"/>
</dbReference>
<dbReference type="InterPro" id="IPR011992">
    <property type="entry name" value="EF-hand-dom_pair"/>
</dbReference>
<dbReference type="PROSITE" id="PS50222">
    <property type="entry name" value="EF_HAND_2"/>
    <property type="match status" value="2"/>
</dbReference>
<dbReference type="Pfam" id="PF13833">
    <property type="entry name" value="EF-hand_8"/>
    <property type="match status" value="1"/>
</dbReference>
<dbReference type="InterPro" id="IPR002048">
    <property type="entry name" value="EF_hand_dom"/>
</dbReference>
<dbReference type="InterPro" id="IPR018247">
    <property type="entry name" value="EF_Hand_1_Ca_BS"/>
</dbReference>
<dbReference type="PROSITE" id="PS00303">
    <property type="entry name" value="S100_CABP"/>
    <property type="match status" value="1"/>
</dbReference>
<dbReference type="Gene3D" id="1.10.238.10">
    <property type="entry name" value="EF-hand"/>
    <property type="match status" value="3"/>
</dbReference>
<keyword evidence="4" id="KW-0106">Calcium</keyword>
<keyword evidence="3" id="KW-0677">Repeat</keyword>
<evidence type="ECO:0000259" key="5">
    <source>
        <dbReference type="PROSITE" id="PS50222"/>
    </source>
</evidence>
<dbReference type="AlphaFoldDB" id="A0A8X8BLN0"/>
<dbReference type="Proteomes" id="UP000886611">
    <property type="component" value="Unassembled WGS sequence"/>
</dbReference>
<dbReference type="GO" id="GO:0048306">
    <property type="term" value="F:calcium-dependent protein binding"/>
    <property type="evidence" value="ECO:0007669"/>
    <property type="project" value="TreeGrafter"/>
</dbReference>
<evidence type="ECO:0000313" key="7">
    <source>
        <dbReference type="Proteomes" id="UP000886611"/>
    </source>
</evidence>